<dbReference type="Proteomes" id="UP000198649">
    <property type="component" value="Unassembled WGS sequence"/>
</dbReference>
<dbReference type="PANTHER" id="PTHR31566">
    <property type="entry name" value="CYTOCHROME C BIOGENESIS PROTEIN CCS1, CHLOROPLASTIC"/>
    <property type="match status" value="1"/>
</dbReference>
<comment type="subcellular location">
    <subcellularLocation>
        <location evidence="1">Membrane</location>
        <topology evidence="1">Multi-pass membrane protein</topology>
    </subcellularLocation>
</comment>
<dbReference type="PANTHER" id="PTHR31566:SF0">
    <property type="entry name" value="CYTOCHROME C BIOGENESIS PROTEIN CCS1, CHLOROPLASTIC"/>
    <property type="match status" value="1"/>
</dbReference>
<organism evidence="8 9">
    <name type="scientific">Nocardioides psychrotolerans</name>
    <dbReference type="NCBI Taxonomy" id="1005945"/>
    <lineage>
        <taxon>Bacteria</taxon>
        <taxon>Bacillati</taxon>
        <taxon>Actinomycetota</taxon>
        <taxon>Actinomycetes</taxon>
        <taxon>Propionibacteriales</taxon>
        <taxon>Nocardioidaceae</taxon>
        <taxon>Nocardioides</taxon>
    </lineage>
</organism>
<keyword evidence="9" id="KW-1185">Reference proteome</keyword>
<keyword evidence="5 6" id="KW-0472">Membrane</keyword>
<feature type="domain" description="ResB-like" evidence="7">
    <location>
        <begin position="27"/>
        <end position="495"/>
    </location>
</feature>
<evidence type="ECO:0000256" key="3">
    <source>
        <dbReference type="ARBA" id="ARBA00022748"/>
    </source>
</evidence>
<dbReference type="STRING" id="1005945.SAMN05216561_108117"/>
<dbReference type="GO" id="GO:0016020">
    <property type="term" value="C:membrane"/>
    <property type="evidence" value="ECO:0007669"/>
    <property type="project" value="UniProtKB-SubCell"/>
</dbReference>
<evidence type="ECO:0000313" key="8">
    <source>
        <dbReference type="EMBL" id="SFI42968.1"/>
    </source>
</evidence>
<dbReference type="InterPro" id="IPR007816">
    <property type="entry name" value="ResB-like_domain"/>
</dbReference>
<sequence>MSADKPTGADLNPRELGRWLWRQLTSMRTALILLLMLALAAVPGSVIPQEGVDSLKTSRWQADHPTLTPVYEKLSLFSVYDSPWFSAIYILLMVSLVGCIIPRTFVYLRAIRTPPPIAPRNLTRLPDHASYDSDASVEEVLQRAREVLKGRGYRLRPAENGSDYVSAERGYLREVGNLVFHLSVVVVLVGFALGSLFGFRGGAVIAQGSTFANTISQYDDFEPGSLFSADQMDPFVFSFDSFDVEWQRTNRGVLARAFDAGLTYTDEPGAEEQFYDLRVNHPLSIGDTDVFLIGHGYAPVITVTDGDGNEVYSGPTPFLPQDQSFLSFGVVKSPDAQPGQIGLEGLLYPTFELVEGNPLTIYPDDLNPLLSLSVYTGDLGLDVPTSQSVYVLDKANATQVLDNEGKPLRLDLSIGETATLPDGLGTVTFDSVQPWTRIQFSQTPGKEIALVGVVLALIGMCGSLFIRPRRVWVRARAGSHQDGSVTMVEVAALDRSGGGGDVAPVLEEIVDELRSAPPRVEEKQ</sequence>
<evidence type="ECO:0000256" key="6">
    <source>
        <dbReference type="SAM" id="Phobius"/>
    </source>
</evidence>
<keyword evidence="3" id="KW-0201">Cytochrome c-type biogenesis</keyword>
<evidence type="ECO:0000256" key="4">
    <source>
        <dbReference type="ARBA" id="ARBA00022989"/>
    </source>
</evidence>
<evidence type="ECO:0000256" key="2">
    <source>
        <dbReference type="ARBA" id="ARBA00022692"/>
    </source>
</evidence>
<keyword evidence="4 6" id="KW-1133">Transmembrane helix</keyword>
<dbReference type="GO" id="GO:0017004">
    <property type="term" value="P:cytochrome complex assembly"/>
    <property type="evidence" value="ECO:0007669"/>
    <property type="project" value="UniProtKB-KW"/>
</dbReference>
<dbReference type="RefSeq" id="WP_246166260.1">
    <property type="nucleotide sequence ID" value="NZ_BKAF01000015.1"/>
</dbReference>
<dbReference type="Pfam" id="PF05140">
    <property type="entry name" value="ResB"/>
    <property type="match status" value="1"/>
</dbReference>
<dbReference type="EMBL" id="FOQG01000008">
    <property type="protein sequence ID" value="SFI42968.1"/>
    <property type="molecule type" value="Genomic_DNA"/>
</dbReference>
<evidence type="ECO:0000256" key="1">
    <source>
        <dbReference type="ARBA" id="ARBA00004141"/>
    </source>
</evidence>
<feature type="transmembrane region" description="Helical" evidence="6">
    <location>
        <begin position="178"/>
        <end position="199"/>
    </location>
</feature>
<proteinExistence type="predicted"/>
<gene>
    <name evidence="8" type="ORF">SAMN05216561_108117</name>
</gene>
<feature type="transmembrane region" description="Helical" evidence="6">
    <location>
        <begin position="84"/>
        <end position="106"/>
    </location>
</feature>
<feature type="transmembrane region" description="Helical" evidence="6">
    <location>
        <begin position="448"/>
        <end position="466"/>
    </location>
</feature>
<name>A0A1I3I4P8_9ACTN</name>
<evidence type="ECO:0000313" key="9">
    <source>
        <dbReference type="Proteomes" id="UP000198649"/>
    </source>
</evidence>
<keyword evidence="2 6" id="KW-0812">Transmembrane</keyword>
<dbReference type="AlphaFoldDB" id="A0A1I3I4P8"/>
<reference evidence="8 9" key="1">
    <citation type="submission" date="2016-10" db="EMBL/GenBank/DDBJ databases">
        <authorList>
            <person name="de Groot N.N."/>
        </authorList>
    </citation>
    <scope>NUCLEOTIDE SEQUENCE [LARGE SCALE GENOMIC DNA]</scope>
    <source>
        <strain evidence="8 9">CGMCC 1.11156</strain>
    </source>
</reference>
<dbReference type="InterPro" id="IPR023494">
    <property type="entry name" value="Cyt_c_bgen_Ccs1/CcsB/ResB"/>
</dbReference>
<evidence type="ECO:0000259" key="7">
    <source>
        <dbReference type="Pfam" id="PF05140"/>
    </source>
</evidence>
<evidence type="ECO:0000256" key="5">
    <source>
        <dbReference type="ARBA" id="ARBA00023136"/>
    </source>
</evidence>
<accession>A0A1I3I4P8</accession>
<protein>
    <submittedName>
        <fullName evidence="8">Cytochrome c biogenesis protein</fullName>
    </submittedName>
</protein>